<keyword evidence="2" id="KW-0732">Signal</keyword>
<keyword evidence="1" id="KW-0472">Membrane</keyword>
<name>A0ABV6DQW9_9BACL</name>
<accession>A0ABV6DQW9</accession>
<sequence>MLRRIVFIAILLLFVQTSTAAFAHVENEKTLYDDIETSRALEDIVYLRGMGLIAAEPGAKLFRPLAPLQKADLAYWAGTFKGFGGDGKQPEQVRAEALRSGLVTSLEGDATYADVNRAYLDGREAADQSDAKLTREQFATYLRSAVQQPAAAGSLVQRLGYVQGPSGTIERVIENIVGEGAAAYASYTIVVGGKEYKLSEHPKALYGPTDLKQWQGKTLSETWMAGEASGRPEMIILKLEQGQFSREAMAVPEGGHGHHGHDAANHSAGALKIPYVPIVAGLAGVLLLLWFWRKSRSSKEVR</sequence>
<keyword evidence="1" id="KW-0812">Transmembrane</keyword>
<protein>
    <submittedName>
        <fullName evidence="3">Uncharacterized protein</fullName>
    </submittedName>
</protein>
<comment type="caution">
    <text evidence="3">The sequence shown here is derived from an EMBL/GenBank/DDBJ whole genome shotgun (WGS) entry which is preliminary data.</text>
</comment>
<dbReference type="RefSeq" id="WP_377472482.1">
    <property type="nucleotide sequence ID" value="NZ_JBHLWN010000079.1"/>
</dbReference>
<feature type="chain" id="PRO_5046397854" evidence="2">
    <location>
        <begin position="24"/>
        <end position="302"/>
    </location>
</feature>
<dbReference type="EMBL" id="JBHLWN010000079">
    <property type="protein sequence ID" value="MFC0215027.1"/>
    <property type="molecule type" value="Genomic_DNA"/>
</dbReference>
<evidence type="ECO:0000313" key="3">
    <source>
        <dbReference type="EMBL" id="MFC0215027.1"/>
    </source>
</evidence>
<gene>
    <name evidence="3" type="ORF">ACFFK0_21770</name>
</gene>
<evidence type="ECO:0000313" key="4">
    <source>
        <dbReference type="Proteomes" id="UP001589776"/>
    </source>
</evidence>
<feature type="signal peptide" evidence="2">
    <location>
        <begin position="1"/>
        <end position="23"/>
    </location>
</feature>
<evidence type="ECO:0000256" key="2">
    <source>
        <dbReference type="SAM" id="SignalP"/>
    </source>
</evidence>
<organism evidence="3 4">
    <name type="scientific">Paenibacillus chartarius</name>
    <dbReference type="NCBI Taxonomy" id="747481"/>
    <lineage>
        <taxon>Bacteria</taxon>
        <taxon>Bacillati</taxon>
        <taxon>Bacillota</taxon>
        <taxon>Bacilli</taxon>
        <taxon>Bacillales</taxon>
        <taxon>Paenibacillaceae</taxon>
        <taxon>Paenibacillus</taxon>
    </lineage>
</organism>
<reference evidence="3 4" key="1">
    <citation type="submission" date="2024-09" db="EMBL/GenBank/DDBJ databases">
        <authorList>
            <person name="Sun Q."/>
            <person name="Mori K."/>
        </authorList>
    </citation>
    <scope>NUCLEOTIDE SEQUENCE [LARGE SCALE GENOMIC DNA]</scope>
    <source>
        <strain evidence="3 4">CCM 7759</strain>
    </source>
</reference>
<proteinExistence type="predicted"/>
<evidence type="ECO:0000256" key="1">
    <source>
        <dbReference type="SAM" id="Phobius"/>
    </source>
</evidence>
<feature type="transmembrane region" description="Helical" evidence="1">
    <location>
        <begin position="273"/>
        <end position="292"/>
    </location>
</feature>
<keyword evidence="1" id="KW-1133">Transmembrane helix</keyword>
<dbReference type="Proteomes" id="UP001589776">
    <property type="component" value="Unassembled WGS sequence"/>
</dbReference>
<keyword evidence="4" id="KW-1185">Reference proteome</keyword>